<sequence length="53" mass="5569">MLLRPHRGGTVYPDAVLPTVFPIPSSDSAFGSYVLGEDALPGDGPVCRGMRPV</sequence>
<proteinExistence type="predicted"/>
<dbReference type="AlphaFoldDB" id="A0A934VR56"/>
<reference evidence="1" key="1">
    <citation type="submission" date="2021-01" db="EMBL/GenBank/DDBJ databases">
        <title>Modified the classification status of verrucomicrobia.</title>
        <authorList>
            <person name="Feng X."/>
        </authorList>
    </citation>
    <scope>NUCLEOTIDE SEQUENCE</scope>
    <source>
        <strain evidence="1">KCTC 13126</strain>
    </source>
</reference>
<evidence type="ECO:0000313" key="2">
    <source>
        <dbReference type="Proteomes" id="UP000617628"/>
    </source>
</evidence>
<name>A0A934VR56_9BACT</name>
<accession>A0A934VR56</accession>
<dbReference type="Proteomes" id="UP000617628">
    <property type="component" value="Unassembled WGS sequence"/>
</dbReference>
<evidence type="ECO:0000313" key="1">
    <source>
        <dbReference type="EMBL" id="MBK1877268.1"/>
    </source>
</evidence>
<organism evidence="1 2">
    <name type="scientific">Pelagicoccus mobilis</name>
    <dbReference type="NCBI Taxonomy" id="415221"/>
    <lineage>
        <taxon>Bacteria</taxon>
        <taxon>Pseudomonadati</taxon>
        <taxon>Verrucomicrobiota</taxon>
        <taxon>Opitutia</taxon>
        <taxon>Puniceicoccales</taxon>
        <taxon>Pelagicoccaceae</taxon>
        <taxon>Pelagicoccus</taxon>
    </lineage>
</organism>
<gene>
    <name evidence="1" type="ORF">JIN87_10335</name>
</gene>
<protein>
    <submittedName>
        <fullName evidence="1">Uncharacterized protein</fullName>
    </submittedName>
</protein>
<dbReference type="EMBL" id="JAENIL010000016">
    <property type="protein sequence ID" value="MBK1877268.1"/>
    <property type="molecule type" value="Genomic_DNA"/>
</dbReference>
<keyword evidence="2" id="KW-1185">Reference proteome</keyword>
<dbReference type="RefSeq" id="WP_200355484.1">
    <property type="nucleotide sequence ID" value="NZ_JAENIL010000016.1"/>
</dbReference>
<comment type="caution">
    <text evidence="1">The sequence shown here is derived from an EMBL/GenBank/DDBJ whole genome shotgun (WGS) entry which is preliminary data.</text>
</comment>